<feature type="transmembrane region" description="Helical" evidence="1">
    <location>
        <begin position="21"/>
        <end position="41"/>
    </location>
</feature>
<dbReference type="Pfam" id="PF14258">
    <property type="entry name" value="DUF4350"/>
    <property type="match status" value="1"/>
</dbReference>
<keyword evidence="1" id="KW-1133">Transmembrane helix</keyword>
<reference evidence="3 4" key="1">
    <citation type="submission" date="2018-11" db="EMBL/GenBank/DDBJ databases">
        <title>Sequencing the genomes of 1000 actinobacteria strains.</title>
        <authorList>
            <person name="Klenk H.-P."/>
        </authorList>
    </citation>
    <scope>NUCLEOTIDE SEQUENCE [LARGE SCALE GENOMIC DNA]</scope>
    <source>
        <strain evidence="3 4">DSM 44254</strain>
    </source>
</reference>
<dbReference type="Proteomes" id="UP000272400">
    <property type="component" value="Unassembled WGS sequence"/>
</dbReference>
<accession>A0A3N1D8W1</accession>
<dbReference type="AlphaFoldDB" id="A0A3N1D8W1"/>
<keyword evidence="1" id="KW-0472">Membrane</keyword>
<organism evidence="3 4">
    <name type="scientific">Actinocorallia herbida</name>
    <dbReference type="NCBI Taxonomy" id="58109"/>
    <lineage>
        <taxon>Bacteria</taxon>
        <taxon>Bacillati</taxon>
        <taxon>Actinomycetota</taxon>
        <taxon>Actinomycetes</taxon>
        <taxon>Streptosporangiales</taxon>
        <taxon>Thermomonosporaceae</taxon>
        <taxon>Actinocorallia</taxon>
    </lineage>
</organism>
<evidence type="ECO:0000313" key="3">
    <source>
        <dbReference type="EMBL" id="ROO89973.1"/>
    </source>
</evidence>
<keyword evidence="1" id="KW-0812">Transmembrane</keyword>
<dbReference type="InterPro" id="IPR025646">
    <property type="entry name" value="DUF4350"/>
</dbReference>
<keyword evidence="4" id="KW-1185">Reference proteome</keyword>
<feature type="domain" description="DUF4350" evidence="2">
    <location>
        <begin position="56"/>
        <end position="219"/>
    </location>
</feature>
<proteinExistence type="predicted"/>
<evidence type="ECO:0000313" key="4">
    <source>
        <dbReference type="Proteomes" id="UP000272400"/>
    </source>
</evidence>
<evidence type="ECO:0000259" key="2">
    <source>
        <dbReference type="Pfam" id="PF14258"/>
    </source>
</evidence>
<evidence type="ECO:0000256" key="1">
    <source>
        <dbReference type="SAM" id="Phobius"/>
    </source>
</evidence>
<sequence>MTAVAEVESAGRVAGRRFRRWRGIAAALAAVAVLAVLLAALRPTATSGYLDPEDVTDAGTRALAEIVREHGTEVTVVRSPAEAAGSAAADGLLVVARDERLTEDDLDLIAGSRAPLLLIEPVTGVLDALAPGVTEATSVAGGEVTPGCTLADAAGAVDFEAATVYSAPSGAVTCYRDEEFARLVRVQGPRTVTVIGSGAPFTNGSLTEAGNAALGMNLLDVPGGVVWLVPPLPVEDDDVVGQESLTDLIPPGVRLFFWQLAIAVVLAALWRARRLGPVVVERLPVAVRSAEAVEGRARLYRAAHARDRAALALRGAARERLVPLLGLPRSAAGDLGRAAEVSALVAARSGIEEQTARWALYGPDPADDRELLQLTDLLDELERRVR</sequence>
<protein>
    <submittedName>
        <fullName evidence="3">Uncharacterized protein DUF4350</fullName>
    </submittedName>
</protein>
<dbReference type="RefSeq" id="WP_246053207.1">
    <property type="nucleotide sequence ID" value="NZ_RJKE01000001.1"/>
</dbReference>
<dbReference type="EMBL" id="RJKE01000001">
    <property type="protein sequence ID" value="ROO89973.1"/>
    <property type="molecule type" value="Genomic_DNA"/>
</dbReference>
<gene>
    <name evidence="3" type="ORF">EDD29_7685</name>
</gene>
<name>A0A3N1D8W1_9ACTN</name>
<comment type="caution">
    <text evidence="3">The sequence shown here is derived from an EMBL/GenBank/DDBJ whole genome shotgun (WGS) entry which is preliminary data.</text>
</comment>